<dbReference type="Pfam" id="PF03389">
    <property type="entry name" value="MobA_MobL"/>
    <property type="match status" value="1"/>
</dbReference>
<dbReference type="CDD" id="cd17933">
    <property type="entry name" value="DEXSc_RecD-like"/>
    <property type="match status" value="1"/>
</dbReference>
<evidence type="ECO:0000256" key="3">
    <source>
        <dbReference type="SAM" id="MobiDB-lite"/>
    </source>
</evidence>
<dbReference type="RefSeq" id="WP_037456270.1">
    <property type="nucleotide sequence ID" value="NZ_JFHR01000067.1"/>
</dbReference>
<evidence type="ECO:0000313" key="6">
    <source>
        <dbReference type="Proteomes" id="UP000028411"/>
    </source>
</evidence>
<dbReference type="SUPFAM" id="SSF52540">
    <property type="entry name" value="P-loop containing nucleoside triphosphate hydrolases"/>
    <property type="match status" value="2"/>
</dbReference>
<dbReference type="PATRIC" id="fig|46429.4.peg.4012"/>
<dbReference type="NCBIfam" id="TIGR02768">
    <property type="entry name" value="TraA_Ti"/>
    <property type="match status" value="1"/>
</dbReference>
<dbReference type="NCBIfam" id="NF010464">
    <property type="entry name" value="PRK13889.1"/>
    <property type="match status" value="1"/>
</dbReference>
<sequence>MAIYHFSAKVISRANGSSAVASAAYRAAERLYDDRLGRDHDFSNKAGVVHSEIMLPEGAPERLNDRTTLWNEVEAGEKRKDAQLAREVEFSIPRELNQQQGVQLTRDFVEKQFVERGMVADMNVHWDMGKDGQPKPHAHVMLSMREVGPEGFGQKVREWNSAALLKEWREAWADHVNERLASLDIDARIDHRSYEAQGIDLEPQHKIGPAASRMPEQGLEAERVEDHARIARENGEKIIARPEIALDAITRQQATFTRRDLAQFAFRHSDGKDQFDQVMSAVRTSPELVALGKDGRGEDRFTSRDMIETEQRLERAGDRLSTRAGHGLPATSQSRGLDAAGSGSLALGSQQRDALAHITGKNDLAIVVGYAGTGKSTMLGVARDEWERAGYTVRGAALSGIAAEGLEGGSGIASRTIASMEYQWGQGRELLGPRDVLVIDEAGMIGTRQMERVLSEAERTGAKVVLVGDAEQLQAIEAGAAFRSLAERHGAAEINEVRRQHEDWQRDATRALATGRTGEAIHAYEQHGMVHAAETREAARAELIDTWDAQRRADPDKSRIILTHTNAEVRDLNQAARDRLRDAGELGQDVRISAERGAREFASGDRIMFLKNERGLGVKNGTLGKVERVSPDSMAVRLDDGRHVAFDLKDYAHVDHGYAATIHKSQGVTVDQGHVLATPGMDRHAAYVALSRHRDGVQLHYGRDDFADDRRLVRTLSRERAKDMASDYGRAPDSREHDAEARAFADRRGLAGEIRLPDAPREAGRDPCAEISPTERGSSAAPERGMFAGFTPRPIERTPAAGQTPRRGMFDGLKLSAEPAKPAPARADRGEDRAFTRAVERASRSAEAVLQARASGGLVLEHQKVALERSSAALEQIRRGAARDLAAAMQRDPALLHEAAAGRSGPMIAAMAHEAQVRVDPVLRADRFVERWQGLSAERQSFYRAGDMKGRERVGQEMAGMAKSLERDPQMESILRGRTRELGLEIGMSRGRDMGGGDLGRHLTHELGLGMGRGMSR</sequence>
<comment type="similarity">
    <text evidence="1">Belongs to the MobA/MobL family.</text>
</comment>
<evidence type="ECO:0000313" key="5">
    <source>
        <dbReference type="EMBL" id="KEQ51689.1"/>
    </source>
</evidence>
<name>A0A081R916_SPHCR</name>
<dbReference type="InterPro" id="IPR014136">
    <property type="entry name" value="TraA_Ti"/>
</dbReference>
<feature type="compositionally biased region" description="Basic and acidic residues" evidence="3">
    <location>
        <begin position="720"/>
        <end position="768"/>
    </location>
</feature>
<proteinExistence type="inferred from homology"/>
<gene>
    <name evidence="5" type="ORF">BV95_04023</name>
</gene>
<protein>
    <submittedName>
        <fullName evidence="5">Conjugal transfer protein TrbA</fullName>
    </submittedName>
</protein>
<dbReference type="eggNOG" id="COG0507">
    <property type="taxonomic scope" value="Bacteria"/>
</dbReference>
<evidence type="ECO:0000259" key="4">
    <source>
        <dbReference type="Pfam" id="PF03389"/>
    </source>
</evidence>
<dbReference type="OrthoDB" id="98563at2"/>
<evidence type="ECO:0000256" key="1">
    <source>
        <dbReference type="ARBA" id="ARBA00010873"/>
    </source>
</evidence>
<keyword evidence="2" id="KW-0184">Conjugation</keyword>
<dbReference type="Gene3D" id="3.40.50.300">
    <property type="entry name" value="P-loop containing nucleotide triphosphate hydrolases"/>
    <property type="match status" value="2"/>
</dbReference>
<dbReference type="Gene3D" id="3.30.930.30">
    <property type="match status" value="1"/>
</dbReference>
<dbReference type="AlphaFoldDB" id="A0A081R916"/>
<reference evidence="5 6" key="1">
    <citation type="submission" date="2014-02" db="EMBL/GenBank/DDBJ databases">
        <title>Whole genome sequence of Sphingobium chlorophenolicum NBRC 16172.</title>
        <authorList>
            <person name="Gan H.M."/>
            <person name="Gan H.Y."/>
            <person name="Chew T.H."/>
            <person name="Savka M.A."/>
        </authorList>
    </citation>
    <scope>NUCLEOTIDE SEQUENCE [LARGE SCALE GENOMIC DNA]</scope>
    <source>
        <strain evidence="5 6">NBRC 16172</strain>
    </source>
</reference>
<dbReference type="InterPro" id="IPR027417">
    <property type="entry name" value="P-loop_NTPase"/>
</dbReference>
<dbReference type="Pfam" id="PF13604">
    <property type="entry name" value="AAA_30"/>
    <property type="match status" value="1"/>
</dbReference>
<dbReference type="Proteomes" id="UP000028411">
    <property type="component" value="Unassembled WGS sequence"/>
</dbReference>
<feature type="region of interest" description="Disordered" evidence="3">
    <location>
        <begin position="315"/>
        <end position="344"/>
    </location>
</feature>
<dbReference type="CDD" id="cd18809">
    <property type="entry name" value="SF1_C_RecD"/>
    <property type="match status" value="1"/>
</dbReference>
<dbReference type="EMBL" id="JFHR01000067">
    <property type="protein sequence ID" value="KEQ51689.1"/>
    <property type="molecule type" value="Genomic_DNA"/>
</dbReference>
<comment type="caution">
    <text evidence="5">The sequence shown here is derived from an EMBL/GenBank/DDBJ whole genome shotgun (WGS) entry which is preliminary data.</text>
</comment>
<feature type="domain" description="MobA/MobL protein" evidence="4">
    <location>
        <begin position="18"/>
        <end position="215"/>
    </location>
</feature>
<dbReference type="NCBIfam" id="NF041496">
    <property type="entry name" value="MobQ"/>
    <property type="match status" value="1"/>
</dbReference>
<dbReference type="InterPro" id="IPR005053">
    <property type="entry name" value="MobA_MobL"/>
</dbReference>
<evidence type="ECO:0000256" key="2">
    <source>
        <dbReference type="ARBA" id="ARBA00022971"/>
    </source>
</evidence>
<organism evidence="5 6">
    <name type="scientific">Sphingobium chlorophenolicum</name>
    <dbReference type="NCBI Taxonomy" id="46429"/>
    <lineage>
        <taxon>Bacteria</taxon>
        <taxon>Pseudomonadati</taxon>
        <taxon>Pseudomonadota</taxon>
        <taxon>Alphaproteobacteria</taxon>
        <taxon>Sphingomonadales</taxon>
        <taxon>Sphingomonadaceae</taxon>
        <taxon>Sphingobium</taxon>
    </lineage>
</organism>
<accession>A0A081R916</accession>
<feature type="region of interest" description="Disordered" evidence="3">
    <location>
        <begin position="720"/>
        <end position="810"/>
    </location>
</feature>
<dbReference type="Gene3D" id="2.30.30.940">
    <property type="match status" value="1"/>
</dbReference>